<proteinExistence type="predicted"/>
<sequence length="65" mass="7401">MPNRKLVISLGELQHAFDRLPNSGETPEVILPIELMNSPEIGLRFIWDTVTDKWQLSADNIIITI</sequence>
<gene>
    <name evidence="1" type="ORF">SAMN05216167_11525</name>
</gene>
<protein>
    <submittedName>
        <fullName evidence="1">Uncharacterized protein</fullName>
    </submittedName>
</protein>
<organism evidence="1 2">
    <name type="scientific">Spirosoma endophyticum</name>
    <dbReference type="NCBI Taxonomy" id="662367"/>
    <lineage>
        <taxon>Bacteria</taxon>
        <taxon>Pseudomonadati</taxon>
        <taxon>Bacteroidota</taxon>
        <taxon>Cytophagia</taxon>
        <taxon>Cytophagales</taxon>
        <taxon>Cytophagaceae</taxon>
        <taxon>Spirosoma</taxon>
    </lineage>
</organism>
<evidence type="ECO:0000313" key="1">
    <source>
        <dbReference type="EMBL" id="SFE52524.1"/>
    </source>
</evidence>
<evidence type="ECO:0000313" key="2">
    <source>
        <dbReference type="Proteomes" id="UP000198598"/>
    </source>
</evidence>
<dbReference type="EMBL" id="FOLQ01000015">
    <property type="protein sequence ID" value="SFE52524.1"/>
    <property type="molecule type" value="Genomic_DNA"/>
</dbReference>
<accession>A0A1I2B8N6</accession>
<dbReference type="AlphaFoldDB" id="A0A1I2B8N6"/>
<name>A0A1I2B8N6_9BACT</name>
<reference evidence="1 2" key="1">
    <citation type="submission" date="2016-10" db="EMBL/GenBank/DDBJ databases">
        <authorList>
            <person name="de Groot N.N."/>
        </authorList>
    </citation>
    <scope>NUCLEOTIDE SEQUENCE [LARGE SCALE GENOMIC DNA]</scope>
    <source>
        <strain evidence="1 2">DSM 26130</strain>
    </source>
</reference>
<dbReference type="Proteomes" id="UP000198598">
    <property type="component" value="Unassembled WGS sequence"/>
</dbReference>
<keyword evidence="2" id="KW-1185">Reference proteome</keyword>
<dbReference type="RefSeq" id="WP_093831833.1">
    <property type="nucleotide sequence ID" value="NZ_FOLQ01000015.1"/>
</dbReference>